<dbReference type="EMBL" id="PEWV01000027">
    <property type="protein sequence ID" value="PIU41941.1"/>
    <property type="molecule type" value="Genomic_DNA"/>
</dbReference>
<protein>
    <recommendedName>
        <fullName evidence="3">Methyltransferase type 11 domain-containing protein</fullName>
    </recommendedName>
</protein>
<dbReference type="SUPFAM" id="SSF53335">
    <property type="entry name" value="S-adenosyl-L-methionine-dependent methyltransferases"/>
    <property type="match status" value="1"/>
</dbReference>
<dbReference type="Gene3D" id="3.40.50.150">
    <property type="entry name" value="Vaccinia Virus protein VP39"/>
    <property type="match status" value="1"/>
</dbReference>
<feature type="signal peptide" evidence="2">
    <location>
        <begin position="1"/>
        <end position="31"/>
    </location>
</feature>
<evidence type="ECO:0000256" key="1">
    <source>
        <dbReference type="SAM" id="MobiDB-lite"/>
    </source>
</evidence>
<dbReference type="Pfam" id="PF08241">
    <property type="entry name" value="Methyltransf_11"/>
    <property type="match status" value="1"/>
</dbReference>
<gene>
    <name evidence="4" type="ORF">COS99_02895</name>
</gene>
<sequence length="1799" mass="199774">MMMSKVRHNWVFKIAAMAMVCAFLFNDIAVANPNLRAIAVPTGDHKVYEEMVYAMFGRSEKSATALSEDLLQAISQEDNIGPRGNESLGRQVVDISFNIGDIYTPRGQPTWKRSDYMLEQVKLQVDAIIAEVKKEMPDFFKRRSIEAILDNAYTNAIDAVFERLDEGSIEREDANIRFRLFINDQTGAFYLILDDTGVGISGEVLKHWEGHDGSPMTTKDEHGKRRFIDFIGGVGEDAQDHMLNLEWYSDIYVFFESLRRDDSRANLFSHVKGNRNITQSGRQGIGTTMVVRGELKTASPAVPPGSPAALLRNAIARARDGFKSVAEIKPDDIAESTARDDLMTLYYAGALIRDKAGEDAKFRVSANVTQAQLLDAQKYLNSLFSQPGSVKRYRAGEGREELIAALRDIVITERARVAPRQPTQPNITYYRKGTPYFDRFKKLRSIPNTIDNLELIFSIPAIAESLRSRDRVTIFNLGSGKHPIPPFSNYDVKNFDADYAGDELPAGEIARDSGARFENKEITQIAEPCTVAIWYNLPYFIKKYASSTSIWQEPPRRTGRAIKRERTRVLKMTLQHTWDLIEDGGYFIITGRQLINWEEPNRPEDIFAMAISMDLNISEVHVIGEVPAGAQAIILRKGYSGTTATAVATARTLPPGSPPAGAPLAGPPVSTAPAAPQARSLTETIFGLKGQVVKDDEGNEYVLDVTHNPTEWPGLVVLLRKGDETMMWLALAIDEENKAIEQRLCVIRVPSFTGAGVLMKAIALVAGALPEGTVWEFCYEQTPVSGQSEHSTYAFDLALGGGGFKGRYIIGSEYSDEEFPVMGTYKEGAGLQKISRGDFRDFYDREFETCDNFIRALGIKKGDRVFDVGTGWGWFVQPGLAAAEKGASVTAIDTHKYMIKATEKKARSAYPEIYTRSKDRLRYEEGNFLSRERYPDNSWDYTFLFNLLDGVGIEKAGEITSRALDVTRNGGKIVISTIYPPETYLEIFEGCARRRGVELELLPQLSEIPLGHPFGVKAFVYRIKKPSSAPEKGAPKRMIAKAATPPAGSPAVLFKRATEIAATKFKSVAELTPEGIALSTAGIDLMTLYHARLLVREGSGANVRFKVNPAISPAHLQEAQRYLNDTFSERGSVTRYRASEGKQELITALRHLTGADFQPLSDNEVQEIGFITDVVARCHERRASGPEFADRVLWLTGATRSILSGKRMQTLSGDVIIPNAPVTYPESNMADEGLLIADLRFGPTRRDTRRYYVYQTRIPGSTEWKITVYTSDEYGDLDIIRHAERGDDGAAIARCVREKNYDVYVNDLFERAKPGMEILPMDEAEYQRAAALLGSPRVASTVDAPFHDFPDLPQDKLEAAMGTNNRHYLTPDLQALGFEGGTYISSDDSMYGGDLLGGGAGDFWDLAEPHWLLCIESMARKTGFHEILLKDRLFGSIDSSQLELRRAPRDNNLGQVASWIGMHMLDNWSRVSPGTHFLTASRRCEIMGADAMQMVFKDSGEGINIEEVFEKGPVEKLKSLRYGKHSTRQWGGFLTRALLAENRIGNIQISSRGRRVTYYFDGTKKVEASPVTSGTEINIVVFSPREAPPSPPEATIAATEPSRREAQASSLVDSIKQEVAGLEEGKRLGIVIDTGIANLGEYGPSVVEELRQVAGREEFRDKLDIITGEGSVLLGEVNQYLREDANRVVRGIIRNNSASIYNKQFNKEGFSRRIRLVAIDDLKIQNSDVNSLGYVPIIPILEFALRGGNIQGLPSVKTVEPGQGIISSIVTLDLPSAERVPEDRLRQLYNEDQSFLSNA</sequence>
<dbReference type="CDD" id="cd02440">
    <property type="entry name" value="AdoMet_MTases"/>
    <property type="match status" value="1"/>
</dbReference>
<dbReference type="InterPro" id="IPR013216">
    <property type="entry name" value="Methyltransf_11"/>
</dbReference>
<organism evidence="4 5">
    <name type="scientific">Candidatus Aquitaenariimonas noxiae</name>
    <dbReference type="NCBI Taxonomy" id="1974741"/>
    <lineage>
        <taxon>Bacteria</taxon>
        <taxon>Pseudomonadati</taxon>
        <taxon>Candidatus Omnitrophota</taxon>
        <taxon>Candidatus Aquitaenariimonas</taxon>
    </lineage>
</organism>
<evidence type="ECO:0000256" key="2">
    <source>
        <dbReference type="SAM" id="SignalP"/>
    </source>
</evidence>
<name>A0A2J0KTX3_9BACT</name>
<feature type="chain" id="PRO_5014364634" description="Methyltransferase type 11 domain-containing protein" evidence="2">
    <location>
        <begin position="32"/>
        <end position="1799"/>
    </location>
</feature>
<feature type="region of interest" description="Disordered" evidence="1">
    <location>
        <begin position="653"/>
        <end position="673"/>
    </location>
</feature>
<proteinExistence type="predicted"/>
<evidence type="ECO:0000313" key="4">
    <source>
        <dbReference type="EMBL" id="PIU41941.1"/>
    </source>
</evidence>
<dbReference type="Proteomes" id="UP000230052">
    <property type="component" value="Unassembled WGS sequence"/>
</dbReference>
<accession>A0A2J0KTX3</accession>
<feature type="domain" description="Methyltransferase type 11" evidence="3">
    <location>
        <begin position="867"/>
        <end position="975"/>
    </location>
</feature>
<comment type="caution">
    <text evidence="4">The sequence shown here is derived from an EMBL/GenBank/DDBJ whole genome shotgun (WGS) entry which is preliminary data.</text>
</comment>
<keyword evidence="2" id="KW-0732">Signal</keyword>
<reference evidence="4 5" key="1">
    <citation type="submission" date="2017-09" db="EMBL/GenBank/DDBJ databases">
        <title>Depth-based differentiation of microbial function through sediment-hosted aquifers and enrichment of novel symbionts in the deep terrestrial subsurface.</title>
        <authorList>
            <person name="Probst A.J."/>
            <person name="Ladd B."/>
            <person name="Jarett J.K."/>
            <person name="Geller-Mcgrath D.E."/>
            <person name="Sieber C.M."/>
            <person name="Emerson J.B."/>
            <person name="Anantharaman K."/>
            <person name="Thomas B.C."/>
            <person name="Malmstrom R."/>
            <person name="Stieglmeier M."/>
            <person name="Klingl A."/>
            <person name="Woyke T."/>
            <person name="Ryan C.M."/>
            <person name="Banfield J.F."/>
        </authorList>
    </citation>
    <scope>NUCLEOTIDE SEQUENCE [LARGE SCALE GENOMIC DNA]</scope>
    <source>
        <strain evidence="4">CG07_land_8_20_14_0_80_42_15</strain>
    </source>
</reference>
<evidence type="ECO:0000259" key="3">
    <source>
        <dbReference type="Pfam" id="PF08241"/>
    </source>
</evidence>
<dbReference type="GO" id="GO:0008757">
    <property type="term" value="F:S-adenosylmethionine-dependent methyltransferase activity"/>
    <property type="evidence" value="ECO:0007669"/>
    <property type="project" value="InterPro"/>
</dbReference>
<evidence type="ECO:0000313" key="5">
    <source>
        <dbReference type="Proteomes" id="UP000230052"/>
    </source>
</evidence>
<dbReference type="InterPro" id="IPR029063">
    <property type="entry name" value="SAM-dependent_MTases_sf"/>
</dbReference>